<keyword evidence="2" id="KW-1133">Transmembrane helix</keyword>
<sequence>MTQVHDPRNTAQPHGSAPQGHAPQGHGPYAPPPFPAPAGHGGPGFPPGGFGAPAGHGRPPEKRTGAIVGSIVAVLLVAGLGIGAFFLFGSKVLDTAEAERQIAAIAQEQAGVTVTDVSCPDDVELAAGTVTTCTASLEGQEVTFTVEQTDDEGNVTIDSDQTYVHVADVEALLAEQFASSTGLEVVASCDGGDHTVLVAEDGRTLDCQVAAADDPSDSAVVTATLDAEGNVSFE</sequence>
<dbReference type="Pfam" id="PF14230">
    <property type="entry name" value="DUF4333"/>
    <property type="match status" value="1"/>
</dbReference>
<feature type="domain" description="DUF4333" evidence="3">
    <location>
        <begin position="82"/>
        <end position="153"/>
    </location>
</feature>
<feature type="transmembrane region" description="Helical" evidence="2">
    <location>
        <begin position="66"/>
        <end position="88"/>
    </location>
</feature>
<dbReference type="EMBL" id="JAAGWE010000035">
    <property type="protein sequence ID" value="NEM08124.1"/>
    <property type="molecule type" value="Genomic_DNA"/>
</dbReference>
<gene>
    <name evidence="4" type="ORF">GCU54_19315</name>
</gene>
<protein>
    <submittedName>
        <fullName evidence="4">DUF4333 domain-containing protein</fullName>
    </submittedName>
</protein>
<evidence type="ECO:0000256" key="2">
    <source>
        <dbReference type="SAM" id="Phobius"/>
    </source>
</evidence>
<proteinExistence type="predicted"/>
<keyword evidence="2" id="KW-0812">Transmembrane</keyword>
<feature type="region of interest" description="Disordered" evidence="1">
    <location>
        <begin position="1"/>
        <end position="61"/>
    </location>
</feature>
<organism evidence="4 5">
    <name type="scientific">Geodermatophilus normandii</name>
    <dbReference type="NCBI Taxonomy" id="1137989"/>
    <lineage>
        <taxon>Bacteria</taxon>
        <taxon>Bacillati</taxon>
        <taxon>Actinomycetota</taxon>
        <taxon>Actinomycetes</taxon>
        <taxon>Geodermatophilales</taxon>
        <taxon>Geodermatophilaceae</taxon>
        <taxon>Geodermatophilus</taxon>
    </lineage>
</organism>
<evidence type="ECO:0000259" key="3">
    <source>
        <dbReference type="Pfam" id="PF14230"/>
    </source>
</evidence>
<dbReference type="RefSeq" id="WP_163478185.1">
    <property type="nucleotide sequence ID" value="NZ_JAAGWE010000035.1"/>
</dbReference>
<comment type="caution">
    <text evidence="4">The sequence shown here is derived from an EMBL/GenBank/DDBJ whole genome shotgun (WGS) entry which is preliminary data.</text>
</comment>
<dbReference type="AlphaFoldDB" id="A0A6P0GLL1"/>
<evidence type="ECO:0000313" key="4">
    <source>
        <dbReference type="EMBL" id="NEM08124.1"/>
    </source>
</evidence>
<evidence type="ECO:0000313" key="5">
    <source>
        <dbReference type="Proteomes" id="UP000471126"/>
    </source>
</evidence>
<evidence type="ECO:0000256" key="1">
    <source>
        <dbReference type="SAM" id="MobiDB-lite"/>
    </source>
</evidence>
<keyword evidence="2" id="KW-0472">Membrane</keyword>
<dbReference type="InterPro" id="IPR025637">
    <property type="entry name" value="DUF4333"/>
</dbReference>
<dbReference type="Proteomes" id="UP000471126">
    <property type="component" value="Unassembled WGS sequence"/>
</dbReference>
<reference evidence="4 5" key="1">
    <citation type="submission" date="2019-12" db="EMBL/GenBank/DDBJ databases">
        <title>WGS of CPCC 203550 I12A-02606.</title>
        <authorList>
            <person name="Jiang Z."/>
        </authorList>
    </citation>
    <scope>NUCLEOTIDE SEQUENCE [LARGE SCALE GENOMIC DNA]</scope>
    <source>
        <strain evidence="4 5">I12A-02606</strain>
    </source>
</reference>
<feature type="compositionally biased region" description="Gly residues" evidence="1">
    <location>
        <begin position="39"/>
        <end position="54"/>
    </location>
</feature>
<accession>A0A6P0GLL1</accession>
<name>A0A6P0GLL1_9ACTN</name>